<organism evidence="6 7">
    <name type="scientific">Dissostichus mawsoni</name>
    <name type="common">Antarctic cod</name>
    <dbReference type="NCBI Taxonomy" id="36200"/>
    <lineage>
        <taxon>Eukaryota</taxon>
        <taxon>Metazoa</taxon>
        <taxon>Chordata</taxon>
        <taxon>Craniata</taxon>
        <taxon>Vertebrata</taxon>
        <taxon>Euteleostomi</taxon>
        <taxon>Actinopterygii</taxon>
        <taxon>Neopterygii</taxon>
        <taxon>Teleostei</taxon>
        <taxon>Neoteleostei</taxon>
        <taxon>Acanthomorphata</taxon>
        <taxon>Eupercaria</taxon>
        <taxon>Perciformes</taxon>
        <taxon>Notothenioidei</taxon>
        <taxon>Nototheniidae</taxon>
        <taxon>Dissostichus</taxon>
    </lineage>
</organism>
<dbReference type="Gene3D" id="3.80.10.10">
    <property type="entry name" value="Ribonuclease Inhibitor"/>
    <property type="match status" value="1"/>
</dbReference>
<proteinExistence type="predicted"/>
<dbReference type="PANTHER" id="PTHR15354">
    <property type="entry name" value="MUF1"/>
    <property type="match status" value="1"/>
</dbReference>
<evidence type="ECO:0000256" key="5">
    <source>
        <dbReference type="ARBA" id="ARBA00022786"/>
    </source>
</evidence>
<dbReference type="InterPro" id="IPR032675">
    <property type="entry name" value="LRR_dom_sf"/>
</dbReference>
<dbReference type="PANTHER" id="PTHR15354:SF1">
    <property type="entry name" value="LEUCINE-RICH REPEAT-CONTAINING PROTEIN 41"/>
    <property type="match status" value="1"/>
</dbReference>
<dbReference type="EMBL" id="JAAKFY010000025">
    <property type="protein sequence ID" value="KAF3835589.1"/>
    <property type="molecule type" value="Genomic_DNA"/>
</dbReference>
<keyword evidence="5" id="KW-0833">Ubl conjugation pathway</keyword>
<evidence type="ECO:0000313" key="6">
    <source>
        <dbReference type="EMBL" id="KAF3835589.1"/>
    </source>
</evidence>
<evidence type="ECO:0000256" key="2">
    <source>
        <dbReference type="ARBA" id="ARBA00022553"/>
    </source>
</evidence>
<evidence type="ECO:0000256" key="4">
    <source>
        <dbReference type="ARBA" id="ARBA00022737"/>
    </source>
</evidence>
<keyword evidence="2" id="KW-0597">Phosphoprotein</keyword>
<dbReference type="SUPFAM" id="SSF52047">
    <property type="entry name" value="RNI-like"/>
    <property type="match status" value="1"/>
</dbReference>
<dbReference type="AlphaFoldDB" id="A0A7J5XFX5"/>
<dbReference type="Proteomes" id="UP000518266">
    <property type="component" value="Unassembled WGS sequence"/>
</dbReference>
<keyword evidence="3" id="KW-0433">Leucine-rich repeat</keyword>
<name>A0A7J5XFX5_DISMA</name>
<comment type="caution">
    <text evidence="6">The sequence shown here is derived from an EMBL/GenBank/DDBJ whole genome shotgun (WGS) entry which is preliminary data.</text>
</comment>
<evidence type="ECO:0000256" key="1">
    <source>
        <dbReference type="ARBA" id="ARBA00014201"/>
    </source>
</evidence>
<evidence type="ECO:0000256" key="3">
    <source>
        <dbReference type="ARBA" id="ARBA00022614"/>
    </source>
</evidence>
<accession>A0A7J5XFX5</accession>
<keyword evidence="4" id="KW-0677">Repeat</keyword>
<dbReference type="InterPro" id="IPR026137">
    <property type="entry name" value="Leu_rpt_41"/>
</dbReference>
<keyword evidence="7" id="KW-1185">Reference proteome</keyword>
<gene>
    <name evidence="6" type="ORF">F7725_028147</name>
</gene>
<sequence length="610" mass="68134">MGDTARKADLINPKDACLTLKEICFLAVREHYAALGFEAVIDLPTPLIKGLLLHLTVCQLDELQPALNKRGISTHAGWIGVLQEMRGLNHAINFHTEEEAKHEVMRIIFTLVFYGYTSQFVQKNITHLNTPSFLLAAAKCIKYFLLDSPVESLTSERRHLLKLLEKGIRTVCVSKCMDLSDRKTDLYVLHRLLDHGVAKKVVIDVKCSLMLSWILLNRGSQFVSPELRSLMQRKMATCNLQAYSAIADRASCGLCIKTAASEDQDDHVVPCKRLKLDCVEEKESGKPTLMALSRGLSVGQIECLEIRKCVSDTFTVLNNALPTCFFLRSLTLHSIASFRDADVLGLAKALKTLTESCRCSLTELSVSVLPYAGLLEFLLDANPHLTSLHVEIQTAMLGSRLLLRHPGAEDPDMPELPLQKLSVKVAELQLTDLHFITNVLRHSPHLTSLHIAGMRLPTGSSQSLLLSTLSELRLNDCRLLERWSDKQESLHQLVCALRTLPSLHTLSLAQNRIAKNVCVLADLFSGPSPSPLKRLNISSNFILPAELLEFSRRLRKHPPPQRLTLDLRKNPGDRDPDTWSSALHRLQPFCVSLVEGWSSSNTMADYISNM</sequence>
<evidence type="ECO:0000313" key="7">
    <source>
        <dbReference type="Proteomes" id="UP000518266"/>
    </source>
</evidence>
<dbReference type="OrthoDB" id="9415738at2759"/>
<protein>
    <recommendedName>
        <fullName evidence="1">Leucine-rich repeat-containing protein 41</fullName>
    </recommendedName>
</protein>
<reference evidence="6 7" key="1">
    <citation type="submission" date="2020-03" db="EMBL/GenBank/DDBJ databases">
        <title>Dissostichus mawsoni Genome sequencing and assembly.</title>
        <authorList>
            <person name="Park H."/>
        </authorList>
    </citation>
    <scope>NUCLEOTIDE SEQUENCE [LARGE SCALE GENOMIC DNA]</scope>
    <source>
        <strain evidence="6">DM0001</strain>
        <tissue evidence="6">Muscle</tissue>
    </source>
</reference>